<dbReference type="Gene3D" id="3.30.70.120">
    <property type="match status" value="1"/>
</dbReference>
<proteinExistence type="inferred from homology"/>
<dbReference type="eggNOG" id="COG1993">
    <property type="taxonomic scope" value="Bacteria"/>
</dbReference>
<reference evidence="2 3" key="1">
    <citation type="submission" date="2010-03" db="EMBL/GenBank/DDBJ databases">
        <title>Complete sequence of Sideroxydans lithotrophicus ES-1.</title>
        <authorList>
            <consortium name="US DOE Joint Genome Institute"/>
            <person name="Lucas S."/>
            <person name="Copeland A."/>
            <person name="Lapidus A."/>
            <person name="Cheng J.-F."/>
            <person name="Bruce D."/>
            <person name="Goodwin L."/>
            <person name="Pitluck S."/>
            <person name="Munk A.C."/>
            <person name="Detter J.C."/>
            <person name="Han C."/>
            <person name="Tapia R."/>
            <person name="Larimer F."/>
            <person name="Land M."/>
            <person name="Hauser L."/>
            <person name="Kyrpides N."/>
            <person name="Ivanova N."/>
            <person name="Emerson D."/>
            <person name="Woyke T."/>
        </authorList>
    </citation>
    <scope>NUCLEOTIDE SEQUENCE [LARGE SCALE GENOMIC DNA]</scope>
    <source>
        <strain evidence="2 3">ES-1</strain>
    </source>
</reference>
<comment type="similarity">
    <text evidence="1">Belongs to the UPF0166 family.</text>
</comment>
<protein>
    <submittedName>
        <fullName evidence="2">Uncharacterized protein</fullName>
    </submittedName>
</protein>
<name>D5CTU6_SIDLE</name>
<dbReference type="InterPro" id="IPR015867">
    <property type="entry name" value="N-reg_PII/ATP_PRibTrfase_C"/>
</dbReference>
<dbReference type="SUPFAM" id="SSF54913">
    <property type="entry name" value="GlnB-like"/>
    <property type="match status" value="1"/>
</dbReference>
<sequence>MQTVVLRFYVSEKQHHQGELLYEWLLRLGQRLELPGGSAFRAIAGFGKHGRLHEETFFELAGELAVAVEFIIDEQSAERLLAAVGAEKIKLNYVSYTVESGTTRI</sequence>
<organism evidence="2 3">
    <name type="scientific">Sideroxydans lithotrophicus (strain ES-1)</name>
    <dbReference type="NCBI Taxonomy" id="580332"/>
    <lineage>
        <taxon>Bacteria</taxon>
        <taxon>Pseudomonadati</taxon>
        <taxon>Pseudomonadota</taxon>
        <taxon>Betaproteobacteria</taxon>
        <taxon>Nitrosomonadales</taxon>
        <taxon>Gallionellaceae</taxon>
        <taxon>Sideroxydans</taxon>
    </lineage>
</organism>
<dbReference type="PANTHER" id="PTHR35983">
    <property type="entry name" value="UPF0166 PROTEIN TM_0021"/>
    <property type="match status" value="1"/>
</dbReference>
<dbReference type="EMBL" id="CP001965">
    <property type="protein sequence ID" value="ADE12258.1"/>
    <property type="molecule type" value="Genomic_DNA"/>
</dbReference>
<dbReference type="Pfam" id="PF02641">
    <property type="entry name" value="DUF190"/>
    <property type="match status" value="1"/>
</dbReference>
<dbReference type="InterPro" id="IPR003793">
    <property type="entry name" value="UPF0166"/>
</dbReference>
<gene>
    <name evidence="2" type="ordered locus">Slit_2030</name>
</gene>
<keyword evidence="3" id="KW-1185">Reference proteome</keyword>
<dbReference type="RefSeq" id="WP_013030156.1">
    <property type="nucleotide sequence ID" value="NC_013959.1"/>
</dbReference>
<dbReference type="AlphaFoldDB" id="D5CTU6"/>
<dbReference type="InterPro" id="IPR011322">
    <property type="entry name" value="N-reg_PII-like_a/b"/>
</dbReference>
<dbReference type="HOGENOM" id="CLU_168952_0_0_4"/>
<evidence type="ECO:0000256" key="1">
    <source>
        <dbReference type="ARBA" id="ARBA00010554"/>
    </source>
</evidence>
<dbReference type="STRING" id="580332.Slit_2030"/>
<dbReference type="KEGG" id="slt:Slit_2030"/>
<dbReference type="OrthoDB" id="5339790at2"/>
<dbReference type="Proteomes" id="UP000001625">
    <property type="component" value="Chromosome"/>
</dbReference>
<dbReference type="PANTHER" id="PTHR35983:SF1">
    <property type="entry name" value="UPF0166 PROTEIN TM_0021"/>
    <property type="match status" value="1"/>
</dbReference>
<evidence type="ECO:0000313" key="3">
    <source>
        <dbReference type="Proteomes" id="UP000001625"/>
    </source>
</evidence>
<evidence type="ECO:0000313" key="2">
    <source>
        <dbReference type="EMBL" id="ADE12258.1"/>
    </source>
</evidence>
<accession>D5CTU6</accession>